<evidence type="ECO:0000256" key="5">
    <source>
        <dbReference type="ARBA" id="ARBA00023136"/>
    </source>
</evidence>
<feature type="transmembrane region" description="Helical" evidence="6">
    <location>
        <begin position="67"/>
        <end position="86"/>
    </location>
</feature>
<keyword evidence="3 6" id="KW-0812">Transmembrane</keyword>
<proteinExistence type="inferred from homology"/>
<organism evidence="7">
    <name type="scientific">Hemiselmis andersenii</name>
    <name type="common">Cryptophyte alga</name>
    <dbReference type="NCBI Taxonomy" id="464988"/>
    <lineage>
        <taxon>Eukaryota</taxon>
        <taxon>Cryptophyceae</taxon>
        <taxon>Cryptomonadales</taxon>
        <taxon>Hemiselmidaceae</taxon>
        <taxon>Hemiselmis</taxon>
    </lineage>
</organism>
<evidence type="ECO:0000256" key="4">
    <source>
        <dbReference type="ARBA" id="ARBA00022989"/>
    </source>
</evidence>
<keyword evidence="4 6" id="KW-1133">Transmembrane helix</keyword>
<dbReference type="AlphaFoldDB" id="A0A7S1GWZ3"/>
<reference evidence="7" key="1">
    <citation type="submission" date="2021-01" db="EMBL/GenBank/DDBJ databases">
        <authorList>
            <person name="Corre E."/>
            <person name="Pelletier E."/>
            <person name="Niang G."/>
            <person name="Scheremetjew M."/>
            <person name="Finn R."/>
            <person name="Kale V."/>
            <person name="Holt S."/>
            <person name="Cochrane G."/>
            <person name="Meng A."/>
            <person name="Brown T."/>
            <person name="Cohen L."/>
        </authorList>
    </citation>
    <scope>NUCLEOTIDE SEQUENCE</scope>
    <source>
        <strain evidence="7">CCMP644</strain>
    </source>
</reference>
<evidence type="ECO:0000256" key="6">
    <source>
        <dbReference type="SAM" id="Phobius"/>
    </source>
</evidence>
<evidence type="ECO:0000313" key="7">
    <source>
        <dbReference type="EMBL" id="CAD8953584.1"/>
    </source>
</evidence>
<evidence type="ECO:0000256" key="2">
    <source>
        <dbReference type="ARBA" id="ARBA00006293"/>
    </source>
</evidence>
<accession>A0A7S1GWZ3</accession>
<dbReference type="PANTHER" id="PTHR12841:SF6">
    <property type="entry name" value="PROTEIN UNC-50 HOMOLOG"/>
    <property type="match status" value="1"/>
</dbReference>
<sequence>MLPAPLRFGARRGGVPDYLRRALKYPQMDLEYTFWQMVYLCCDPKRVYKNTSYHKQTKNQWARDDPAFTVLCVCFLFVAAVAYAVAFRVSPGMFLRAVGGAVLLDFALTGVVVASATWVIANRYLRVNSLHGVEQEVEWMYAFDIHCNSFFPLFLLINVTQYFFLPYLLQEGFLPVFLSNTLYLSAFVYYHYITFLGYSALPFLRDAVYFLYPAAIFIVLYVLSLLFGVNITIFVINLYFGVSPS</sequence>
<feature type="transmembrane region" description="Helical" evidence="6">
    <location>
        <begin position="181"/>
        <end position="201"/>
    </location>
</feature>
<evidence type="ECO:0000256" key="1">
    <source>
        <dbReference type="ARBA" id="ARBA00004141"/>
    </source>
</evidence>
<name>A0A7S1GWZ3_HEMAN</name>
<keyword evidence="5 6" id="KW-0472">Membrane</keyword>
<feature type="transmembrane region" description="Helical" evidence="6">
    <location>
        <begin position="98"/>
        <end position="121"/>
    </location>
</feature>
<comment type="similarity">
    <text evidence="2">Belongs to the unc-50 family.</text>
</comment>
<evidence type="ECO:0000256" key="3">
    <source>
        <dbReference type="ARBA" id="ARBA00022692"/>
    </source>
</evidence>
<gene>
    <name evidence="7" type="ORF">HAND00432_LOCUS8121</name>
</gene>
<comment type="subcellular location">
    <subcellularLocation>
        <location evidence="1">Membrane</location>
        <topology evidence="1">Multi-pass membrane protein</topology>
    </subcellularLocation>
</comment>
<protein>
    <recommendedName>
        <fullName evidence="8">UNC-50 family protein</fullName>
    </recommendedName>
</protein>
<evidence type="ECO:0008006" key="8">
    <source>
        <dbReference type="Google" id="ProtNLM"/>
    </source>
</evidence>
<feature type="transmembrane region" description="Helical" evidence="6">
    <location>
        <begin position="150"/>
        <end position="169"/>
    </location>
</feature>
<feature type="transmembrane region" description="Helical" evidence="6">
    <location>
        <begin position="207"/>
        <end position="240"/>
    </location>
</feature>
<dbReference type="GO" id="GO:0000139">
    <property type="term" value="C:Golgi membrane"/>
    <property type="evidence" value="ECO:0007669"/>
    <property type="project" value="TreeGrafter"/>
</dbReference>
<dbReference type="PANTHER" id="PTHR12841">
    <property type="entry name" value="PROTEIN UNC-50 HOMOLOG"/>
    <property type="match status" value="1"/>
</dbReference>
<dbReference type="Pfam" id="PF05216">
    <property type="entry name" value="UNC-50"/>
    <property type="match status" value="1"/>
</dbReference>
<dbReference type="InterPro" id="IPR007881">
    <property type="entry name" value="UNC-50"/>
</dbReference>
<dbReference type="EMBL" id="HBFX01013552">
    <property type="protein sequence ID" value="CAD8953584.1"/>
    <property type="molecule type" value="Transcribed_RNA"/>
</dbReference>